<dbReference type="InterPro" id="IPR011110">
    <property type="entry name" value="Reg_prop"/>
</dbReference>
<protein>
    <recommendedName>
        <fullName evidence="2">histidine kinase</fullName>
        <ecNumber evidence="2">2.7.13.3</ecNumber>
    </recommendedName>
</protein>
<evidence type="ECO:0000256" key="8">
    <source>
        <dbReference type="SAM" id="MobiDB-lite"/>
    </source>
</evidence>
<dbReference type="GO" id="GO:0043565">
    <property type="term" value="F:sequence-specific DNA binding"/>
    <property type="evidence" value="ECO:0007669"/>
    <property type="project" value="InterPro"/>
</dbReference>
<evidence type="ECO:0000256" key="1">
    <source>
        <dbReference type="ARBA" id="ARBA00000085"/>
    </source>
</evidence>
<feature type="domain" description="Histidine kinase" evidence="10">
    <location>
        <begin position="895"/>
        <end position="1121"/>
    </location>
</feature>
<evidence type="ECO:0000259" key="10">
    <source>
        <dbReference type="PROSITE" id="PS50109"/>
    </source>
</evidence>
<reference evidence="12 13" key="1">
    <citation type="submission" date="2017-10" db="EMBL/GenBank/DDBJ databases">
        <title>Draft genome of Longimonas halophila.</title>
        <authorList>
            <person name="Goh K.M."/>
            <person name="Shamsir M.S."/>
            <person name="Lim S.W."/>
        </authorList>
    </citation>
    <scope>NUCLEOTIDE SEQUENCE [LARGE SCALE GENOMIC DNA]</scope>
    <source>
        <strain evidence="12 13">KCTC 42399</strain>
    </source>
</reference>
<organism evidence="12 13">
    <name type="scientific">Longimonas halophila</name>
    <dbReference type="NCBI Taxonomy" id="1469170"/>
    <lineage>
        <taxon>Bacteria</taxon>
        <taxon>Pseudomonadati</taxon>
        <taxon>Rhodothermota</taxon>
        <taxon>Rhodothermia</taxon>
        <taxon>Rhodothermales</taxon>
        <taxon>Salisaetaceae</taxon>
        <taxon>Longimonas</taxon>
    </lineage>
</organism>
<feature type="region of interest" description="Disordered" evidence="8">
    <location>
        <begin position="1326"/>
        <end position="1346"/>
    </location>
</feature>
<dbReference type="InterPro" id="IPR018060">
    <property type="entry name" value="HTH_AraC"/>
</dbReference>
<evidence type="ECO:0000256" key="4">
    <source>
        <dbReference type="ARBA" id="ARBA00023015"/>
    </source>
</evidence>
<keyword evidence="6" id="KW-0804">Transcription</keyword>
<evidence type="ECO:0000259" key="9">
    <source>
        <dbReference type="PROSITE" id="PS01124"/>
    </source>
</evidence>
<feature type="compositionally biased region" description="Low complexity" evidence="8">
    <location>
        <begin position="1327"/>
        <end position="1338"/>
    </location>
</feature>
<evidence type="ECO:0000256" key="5">
    <source>
        <dbReference type="ARBA" id="ARBA00023125"/>
    </source>
</evidence>
<keyword evidence="3 7" id="KW-0597">Phosphoprotein</keyword>
<dbReference type="InterPro" id="IPR004358">
    <property type="entry name" value="Sig_transdc_His_kin-like_C"/>
</dbReference>
<dbReference type="Pfam" id="PF00072">
    <property type="entry name" value="Response_reg"/>
    <property type="match status" value="1"/>
</dbReference>
<dbReference type="PANTHER" id="PTHR43547:SF2">
    <property type="entry name" value="HYBRID SIGNAL TRANSDUCTION HISTIDINE KINASE C"/>
    <property type="match status" value="1"/>
</dbReference>
<dbReference type="SMART" id="SM00448">
    <property type="entry name" value="REC"/>
    <property type="match status" value="1"/>
</dbReference>
<dbReference type="SUPFAM" id="SSF47384">
    <property type="entry name" value="Homodimeric domain of signal transducing histidine kinase"/>
    <property type="match status" value="1"/>
</dbReference>
<dbReference type="Pfam" id="PF07494">
    <property type="entry name" value="Reg_prop"/>
    <property type="match status" value="2"/>
</dbReference>
<dbReference type="Gene3D" id="2.60.40.10">
    <property type="entry name" value="Immunoglobulins"/>
    <property type="match status" value="1"/>
</dbReference>
<feature type="modified residue" description="4-aspartylphosphate" evidence="7">
    <location>
        <position position="1243"/>
    </location>
</feature>
<dbReference type="PRINTS" id="PR00344">
    <property type="entry name" value="BCTRLSENSOR"/>
</dbReference>
<dbReference type="SUPFAM" id="SSF52172">
    <property type="entry name" value="CheY-like"/>
    <property type="match status" value="1"/>
</dbReference>
<dbReference type="InterPro" id="IPR036890">
    <property type="entry name" value="HATPase_C_sf"/>
</dbReference>
<dbReference type="Pfam" id="PF02518">
    <property type="entry name" value="HATPase_c"/>
    <property type="match status" value="1"/>
</dbReference>
<gene>
    <name evidence="12" type="ORF">CRI93_03840</name>
</gene>
<dbReference type="Pfam" id="PF00512">
    <property type="entry name" value="HisKA"/>
    <property type="match status" value="1"/>
</dbReference>
<dbReference type="Gene3D" id="2.130.10.10">
    <property type="entry name" value="YVTN repeat-like/Quinoprotein amine dehydrogenase"/>
    <property type="match status" value="3"/>
</dbReference>
<feature type="compositionally biased region" description="Low complexity" evidence="8">
    <location>
        <begin position="1149"/>
        <end position="1168"/>
    </location>
</feature>
<dbReference type="PROSITE" id="PS01124">
    <property type="entry name" value="HTH_ARAC_FAMILY_2"/>
    <property type="match status" value="1"/>
</dbReference>
<dbReference type="SMART" id="SM00388">
    <property type="entry name" value="HisKA"/>
    <property type="match status" value="1"/>
</dbReference>
<dbReference type="InterPro" id="IPR013783">
    <property type="entry name" value="Ig-like_fold"/>
</dbReference>
<evidence type="ECO:0000256" key="7">
    <source>
        <dbReference type="PROSITE-ProRule" id="PRU00169"/>
    </source>
</evidence>
<feature type="domain" description="HTH araC/xylS-type" evidence="9">
    <location>
        <begin position="1350"/>
        <end position="1450"/>
    </location>
</feature>
<dbReference type="InterPro" id="IPR003594">
    <property type="entry name" value="HATPase_dom"/>
</dbReference>
<feature type="domain" description="Response regulatory" evidence="11">
    <location>
        <begin position="1195"/>
        <end position="1310"/>
    </location>
</feature>
<dbReference type="PROSITE" id="PS00041">
    <property type="entry name" value="HTH_ARAC_FAMILY_1"/>
    <property type="match status" value="1"/>
</dbReference>
<dbReference type="Gene3D" id="1.10.10.60">
    <property type="entry name" value="Homeodomain-like"/>
    <property type="match status" value="1"/>
</dbReference>
<feature type="region of interest" description="Disordered" evidence="8">
    <location>
        <begin position="1128"/>
        <end position="1193"/>
    </location>
</feature>
<dbReference type="InterPro" id="IPR009057">
    <property type="entry name" value="Homeodomain-like_sf"/>
</dbReference>
<dbReference type="SUPFAM" id="SSF55874">
    <property type="entry name" value="ATPase domain of HSP90 chaperone/DNA topoisomerase II/histidine kinase"/>
    <property type="match status" value="1"/>
</dbReference>
<proteinExistence type="predicted"/>
<dbReference type="SMART" id="SM00342">
    <property type="entry name" value="HTH_ARAC"/>
    <property type="match status" value="1"/>
</dbReference>
<dbReference type="PANTHER" id="PTHR43547">
    <property type="entry name" value="TWO-COMPONENT HISTIDINE KINASE"/>
    <property type="match status" value="1"/>
</dbReference>
<dbReference type="Gene3D" id="3.40.50.2300">
    <property type="match status" value="1"/>
</dbReference>
<dbReference type="InterPro" id="IPR036097">
    <property type="entry name" value="HisK_dim/P_sf"/>
</dbReference>
<dbReference type="EC" id="2.7.13.3" evidence="2"/>
<dbReference type="Pfam" id="PF07495">
    <property type="entry name" value="Y_Y_Y"/>
    <property type="match status" value="1"/>
</dbReference>
<dbReference type="InterPro" id="IPR003661">
    <property type="entry name" value="HisK_dim/P_dom"/>
</dbReference>
<dbReference type="InterPro" id="IPR005467">
    <property type="entry name" value="His_kinase_dom"/>
</dbReference>
<dbReference type="InterPro" id="IPR022409">
    <property type="entry name" value="PKD/Chitinase_dom"/>
</dbReference>
<dbReference type="InterPro" id="IPR011006">
    <property type="entry name" value="CheY-like_superfamily"/>
</dbReference>
<name>A0A2H3P8C6_9BACT</name>
<dbReference type="InterPro" id="IPR018062">
    <property type="entry name" value="HTH_AraC-typ_CS"/>
</dbReference>
<dbReference type="InterPro" id="IPR015943">
    <property type="entry name" value="WD40/YVTN_repeat-like_dom_sf"/>
</dbReference>
<dbReference type="Gene3D" id="3.30.565.10">
    <property type="entry name" value="Histidine kinase-like ATPase, C-terminal domain"/>
    <property type="match status" value="1"/>
</dbReference>
<evidence type="ECO:0000256" key="2">
    <source>
        <dbReference type="ARBA" id="ARBA00012438"/>
    </source>
</evidence>
<dbReference type="SUPFAM" id="SSF46689">
    <property type="entry name" value="Homeodomain-like"/>
    <property type="match status" value="1"/>
</dbReference>
<dbReference type="SUPFAM" id="SSF63829">
    <property type="entry name" value="Calcium-dependent phosphotriesterase"/>
    <property type="match status" value="2"/>
</dbReference>
<comment type="caution">
    <text evidence="12">The sequence shown here is derived from an EMBL/GenBank/DDBJ whole genome shotgun (WGS) entry which is preliminary data.</text>
</comment>
<dbReference type="InterPro" id="IPR001789">
    <property type="entry name" value="Sig_transdc_resp-reg_receiver"/>
</dbReference>
<evidence type="ECO:0000313" key="12">
    <source>
        <dbReference type="EMBL" id="PEN08888.1"/>
    </source>
</evidence>
<dbReference type="CDD" id="cd00082">
    <property type="entry name" value="HisKA"/>
    <property type="match status" value="1"/>
</dbReference>
<dbReference type="PROSITE" id="PS50109">
    <property type="entry name" value="HIS_KIN"/>
    <property type="match status" value="1"/>
</dbReference>
<dbReference type="InterPro" id="IPR011123">
    <property type="entry name" value="Y_Y_Y"/>
</dbReference>
<dbReference type="Gene3D" id="1.10.287.130">
    <property type="match status" value="1"/>
</dbReference>
<sequence length="1453" mass="160855">MNVWKWRSSVRLLRFVAGVLFLGCWFSPEAHAFQQRLMPPPPTATTVQVAPSHVAQQWTVEDGLPVNTINDLLQTDDGYLWLATFDGLVCFDGVQFTTYQSGTYDRLPSSRILKLFADGNALWLHTESKGLVHMQAGQFRVADLPDVYDVFRTADDRLWVSTQQGLYRQVDRRSFEHVLPEIEGLVSTVHQAPDGTLWAGTKSNGVYQHLPDGTLTHITEADGLADVDVITLESAPDGSTLIGSWGGLQRWEDGQLMPVPHQGEALTSPIFQMESTRNGDVWLRTDTHVYRYQDGQATQVATQNERPTFQPQGSLVERSTTGAVWINASRTLWHRGDKIFSVPAEISQLMYDHEQSLWVATQGEGLFQVRPSQVDMYGAPEGLASSNVYSILQRHNQDIWLGTLGGGATRLSTRDTTSFSPPKGTSALDNVWSLHETRDSTLWLGGNRLCEWTGTGCARPDAEGPIVGKRILVIHEDRAGRLWAGTVDGLYRRSASSENNPGAWVRYGPENSNLPHRIVRSVHEAENGALWFGTNGGGVAIYHEGAFMPFTTTHGLPSNLVRPVWQDAEGVFWVGTEDRGLARIALPDDRPLTEAIREADITTYNEQSGLFDNGIHHIEEDSQGRLWMSSNRGVFWIEKDDLEAVAAGTQTHVASTSYTERDGMRNREANGGTQPAGIHDNQGRLWFATQEGAAVFQPDSIKENSVPPPLHIEHVATTDSTYGLSASETLQLAPHERDFMIDYTALSFAAPSRVRFSYQLQGFDTDWRGPTEGRTATYTNIPPGTYTFAVRASNHNSAWNENSATLQITIAPYFYETWWFWGGIALLGLGTIVAGYRMRIWHLEKRQRTLNKMVEARTETIRAEKEKNQQALATVIEQAQQLEQIDASRTRFFSHISHELRTPLTLMLGPINTLLNDPSDALSSEREQQLRMAQRSAQRLAQLVEQLHDLAKVETGTLSVQAEYADIVATIAEAVEAFNSLAMQHNITLTCDSTPGTYAMAFDKAKVEKVVGNLLSNALEATDDGGSIRVTVRPADAASNASERGVALTVEDTGAGIPTDQQDYLQQHFDQETSTWTLGNPRLGIGLNLVHELARLHGGRVDFDSEVGRGTRFTVYLMDQTDQVDDIEVDDAEPPPHPDATTAEKDASDVSAVPATSASSPSEDYSAPPEDESPEEAVAPANDPDDLDEKADRPVVLVIDDDDDFRTYIRWHLAADYHVEEAAGGHAGYEAAQRILPDIVLLDVMMPALDGFELCAMIKEHPDIDHIPVIMLTARVDAESRVEGLDAGADAYLTKPFDANELEVRIENLLASRRTLQEAFQRRGGIPDADALAPSSSARPTPESEPELVESIETCIAECFSDPEFGATELAEEVALSASHLRRKMKMHYDRTPIQLIRYRRLQAGAQLLRNHPDTTIGEIAYAVGFNSQSYFTRSFRDAFGQTPSAYRAEHAS</sequence>
<dbReference type="EMBL" id="PDEP01000002">
    <property type="protein sequence ID" value="PEN08888.1"/>
    <property type="molecule type" value="Genomic_DNA"/>
</dbReference>
<dbReference type="GO" id="GO:0000155">
    <property type="term" value="F:phosphorelay sensor kinase activity"/>
    <property type="evidence" value="ECO:0007669"/>
    <property type="project" value="InterPro"/>
</dbReference>
<dbReference type="Proteomes" id="UP000221024">
    <property type="component" value="Unassembled WGS sequence"/>
</dbReference>
<evidence type="ECO:0000256" key="6">
    <source>
        <dbReference type="ARBA" id="ARBA00023163"/>
    </source>
</evidence>
<evidence type="ECO:0000313" key="13">
    <source>
        <dbReference type="Proteomes" id="UP000221024"/>
    </source>
</evidence>
<dbReference type="SMART" id="SM00089">
    <property type="entry name" value="PKD"/>
    <property type="match status" value="1"/>
</dbReference>
<keyword evidence="5" id="KW-0238">DNA-binding</keyword>
<comment type="catalytic activity">
    <reaction evidence="1">
        <text>ATP + protein L-histidine = ADP + protein N-phospho-L-histidine.</text>
        <dbReference type="EC" id="2.7.13.3"/>
    </reaction>
</comment>
<dbReference type="GO" id="GO:0003700">
    <property type="term" value="F:DNA-binding transcription factor activity"/>
    <property type="evidence" value="ECO:0007669"/>
    <property type="project" value="InterPro"/>
</dbReference>
<dbReference type="Pfam" id="PF12833">
    <property type="entry name" value="HTH_18"/>
    <property type="match status" value="1"/>
</dbReference>
<accession>A0A2H3P8C6</accession>
<keyword evidence="4" id="KW-0805">Transcription regulation</keyword>
<dbReference type="OrthoDB" id="9797097at2"/>
<dbReference type="PROSITE" id="PS50110">
    <property type="entry name" value="RESPONSE_REGULATORY"/>
    <property type="match status" value="1"/>
</dbReference>
<dbReference type="SMART" id="SM00387">
    <property type="entry name" value="HATPase_c"/>
    <property type="match status" value="1"/>
</dbReference>
<evidence type="ECO:0000259" key="11">
    <source>
        <dbReference type="PROSITE" id="PS50110"/>
    </source>
</evidence>
<evidence type="ECO:0000256" key="3">
    <source>
        <dbReference type="ARBA" id="ARBA00022553"/>
    </source>
</evidence>
<keyword evidence="13" id="KW-1185">Reference proteome</keyword>